<evidence type="ECO:0000313" key="3">
    <source>
        <dbReference type="Proteomes" id="UP000316313"/>
    </source>
</evidence>
<dbReference type="SUPFAM" id="SSF53448">
    <property type="entry name" value="Nucleotide-diphospho-sugar transferases"/>
    <property type="match status" value="1"/>
</dbReference>
<keyword evidence="3" id="KW-1185">Reference proteome</keyword>
<name>A0A4Y6UJS3_9PROT</name>
<dbReference type="GO" id="GO:0016740">
    <property type="term" value="F:transferase activity"/>
    <property type="evidence" value="ECO:0007669"/>
    <property type="project" value="UniProtKB-KW"/>
</dbReference>
<organism evidence="2 3">
    <name type="scientific">Swingsia samuiensis</name>
    <dbReference type="NCBI Taxonomy" id="1293412"/>
    <lineage>
        <taxon>Bacteria</taxon>
        <taxon>Pseudomonadati</taxon>
        <taxon>Pseudomonadota</taxon>
        <taxon>Alphaproteobacteria</taxon>
        <taxon>Acetobacterales</taxon>
        <taxon>Acetobacteraceae</taxon>
        <taxon>Swingsia</taxon>
    </lineage>
</organism>
<dbReference type="Proteomes" id="UP000316313">
    <property type="component" value="Chromosome"/>
</dbReference>
<feature type="domain" description="Glycosyltransferase 2-like" evidence="1">
    <location>
        <begin position="130"/>
        <end position="220"/>
    </location>
</feature>
<dbReference type="KEGG" id="ssam:E3D00_10025"/>
<dbReference type="Pfam" id="PF00535">
    <property type="entry name" value="Glycos_transf_2"/>
    <property type="match status" value="1"/>
</dbReference>
<dbReference type="OrthoDB" id="7989229at2"/>
<dbReference type="Gene3D" id="3.90.550.10">
    <property type="entry name" value="Spore Coat Polysaccharide Biosynthesis Protein SpsA, Chain A"/>
    <property type="match status" value="1"/>
</dbReference>
<dbReference type="RefSeq" id="WP_141462221.1">
    <property type="nucleotide sequence ID" value="NZ_CP038141.1"/>
</dbReference>
<protein>
    <submittedName>
        <fullName evidence="2">Glycosyltransferase family 2 protein</fullName>
    </submittedName>
</protein>
<dbReference type="InterPro" id="IPR029044">
    <property type="entry name" value="Nucleotide-diphossugar_trans"/>
</dbReference>
<evidence type="ECO:0000259" key="1">
    <source>
        <dbReference type="Pfam" id="PF00535"/>
    </source>
</evidence>
<reference evidence="2 3" key="1">
    <citation type="submission" date="2019-03" db="EMBL/GenBank/DDBJ databases">
        <title>The complete genome sequence of Swingsia samuiensis NBRC107927(T).</title>
        <authorList>
            <person name="Chua K.-O."/>
            <person name="Chan K.-G."/>
            <person name="See-Too W.-S."/>
        </authorList>
    </citation>
    <scope>NUCLEOTIDE SEQUENCE [LARGE SCALE GENOMIC DNA]</scope>
    <source>
        <strain evidence="2 3">AH83</strain>
    </source>
</reference>
<accession>A0A4Y6UJS3</accession>
<dbReference type="AlphaFoldDB" id="A0A4Y6UJS3"/>
<gene>
    <name evidence="2" type="ORF">E3D00_10025</name>
</gene>
<evidence type="ECO:0000313" key="2">
    <source>
        <dbReference type="EMBL" id="QDH17869.1"/>
    </source>
</evidence>
<keyword evidence="2" id="KW-0808">Transferase</keyword>
<sequence length="377" mass="43807">MDTENYYLDRVDFINNLNEFIIHGWCFKLKHAESMLFVTKSGEEILIPRDQWGLPSSDIQNAHGDELYDVRFEITLEKIKNYSFEEILHGKLKIVHKHEVFYIFITNKYFVSTEASKKKIGELKVGIGFITYNRVEILKRKFSNLIDFTDKNHEIFVADDGSDDGSKEFLSTQKGISFISCKNKGISHNKNRALFYLKDIMNCDVIIILEDDTYPIRKDWEIPWIVSSLLYGHSNFAPPWFNGFIRGDGTWRSPWEISVVTAQCSAFLSEAISYVGYFDPRFGKYGHEHVEHTDRLIKLGFGGYKNPNKENIFFLLGANDSLEILESTSYSSQEEIDKNGAIFEAIKSESAYRSPWRSNNQSLLEFKEEMQNIIRNH</sequence>
<proteinExistence type="predicted"/>
<dbReference type="InterPro" id="IPR001173">
    <property type="entry name" value="Glyco_trans_2-like"/>
</dbReference>
<dbReference type="EMBL" id="CP038141">
    <property type="protein sequence ID" value="QDH17869.1"/>
    <property type="molecule type" value="Genomic_DNA"/>
</dbReference>